<dbReference type="EMBL" id="FNKH01000001">
    <property type="protein sequence ID" value="SDQ03756.1"/>
    <property type="molecule type" value="Genomic_DNA"/>
</dbReference>
<evidence type="ECO:0000313" key="3">
    <source>
        <dbReference type="Proteomes" id="UP000181917"/>
    </source>
</evidence>
<dbReference type="AlphaFoldDB" id="A0A1H0XMA4"/>
<sequence>MGKHWGLRMVFDDHVETWSSAVGQQQRNERRRAGLKYFGIPTALALPFLFVHFRLQGIAQLLSGVTIFTALLFGLLVLMFNTGIAVRKDSAIFEHAHDLKLVISDLRANVTYAAVVAVCLSLLLAIAAAITSPPSTVDPVGGLSWWWTPICIWFFTHLGLTLLMILRRLRTAFNYVSR</sequence>
<protein>
    <submittedName>
        <fullName evidence="2">Uncharacterized protein</fullName>
    </submittedName>
</protein>
<feature type="transmembrane region" description="Helical" evidence="1">
    <location>
        <begin position="35"/>
        <end position="55"/>
    </location>
</feature>
<evidence type="ECO:0000256" key="1">
    <source>
        <dbReference type="SAM" id="Phobius"/>
    </source>
</evidence>
<feature type="transmembrane region" description="Helical" evidence="1">
    <location>
        <begin position="110"/>
        <end position="132"/>
    </location>
</feature>
<keyword evidence="3" id="KW-1185">Reference proteome</keyword>
<keyword evidence="1" id="KW-0812">Transmembrane</keyword>
<accession>A0A1H0XMA4</accession>
<keyword evidence="1" id="KW-1133">Transmembrane helix</keyword>
<reference evidence="2 3" key="1">
    <citation type="submission" date="2016-10" db="EMBL/GenBank/DDBJ databases">
        <authorList>
            <person name="de Groot N.N."/>
        </authorList>
    </citation>
    <scope>NUCLEOTIDE SEQUENCE [LARGE SCALE GENOMIC DNA]</scope>
    <source>
        <strain evidence="2 3">DSM 20117</strain>
    </source>
</reference>
<name>A0A1H0XMA4_9MICC</name>
<feature type="transmembrane region" description="Helical" evidence="1">
    <location>
        <begin position="144"/>
        <end position="166"/>
    </location>
</feature>
<organism evidence="2 3">
    <name type="scientific">Crystallibacter crystallopoietes</name>
    <dbReference type="NCBI Taxonomy" id="37928"/>
    <lineage>
        <taxon>Bacteria</taxon>
        <taxon>Bacillati</taxon>
        <taxon>Actinomycetota</taxon>
        <taxon>Actinomycetes</taxon>
        <taxon>Micrococcales</taxon>
        <taxon>Micrococcaceae</taxon>
        <taxon>Crystallibacter</taxon>
    </lineage>
</organism>
<keyword evidence="1" id="KW-0472">Membrane</keyword>
<evidence type="ECO:0000313" key="2">
    <source>
        <dbReference type="EMBL" id="SDQ03756.1"/>
    </source>
</evidence>
<gene>
    <name evidence="2" type="ORF">SAMN04489742_0166</name>
</gene>
<feature type="transmembrane region" description="Helical" evidence="1">
    <location>
        <begin position="61"/>
        <end position="80"/>
    </location>
</feature>
<dbReference type="STRING" id="37928.SAMN04489742_0166"/>
<dbReference type="Proteomes" id="UP000181917">
    <property type="component" value="Unassembled WGS sequence"/>
</dbReference>
<proteinExistence type="predicted"/>